<dbReference type="AlphaFoldDB" id="A0A3R8L3C3"/>
<evidence type="ECO:0000256" key="1">
    <source>
        <dbReference type="ARBA" id="ARBA00022801"/>
    </source>
</evidence>
<accession>A0A3R8L3C3</accession>
<dbReference type="PANTHER" id="PTHR12304:SF4">
    <property type="entry name" value="URIDINE NUCLEOSIDASE"/>
    <property type="match status" value="1"/>
</dbReference>
<feature type="domain" description="Inosine/uridine-preferring nucleoside hydrolase" evidence="3">
    <location>
        <begin position="9"/>
        <end position="292"/>
    </location>
</feature>
<gene>
    <name evidence="4" type="ORF">EBB54_24520</name>
</gene>
<protein>
    <submittedName>
        <fullName evidence="4">Nucleoside hydrolase</fullName>
    </submittedName>
</protein>
<dbReference type="PANTHER" id="PTHR12304">
    <property type="entry name" value="INOSINE-URIDINE PREFERRING NUCLEOSIDE HYDROLASE"/>
    <property type="match status" value="1"/>
</dbReference>
<evidence type="ECO:0000313" key="5">
    <source>
        <dbReference type="Proteomes" id="UP000274920"/>
    </source>
</evidence>
<name>A0A3R8L3C3_9FIRM</name>
<dbReference type="InterPro" id="IPR023186">
    <property type="entry name" value="IUNH"/>
</dbReference>
<dbReference type="InterPro" id="IPR036452">
    <property type="entry name" value="Ribo_hydro-like"/>
</dbReference>
<keyword evidence="2" id="KW-0326">Glycosidase</keyword>
<organism evidence="4 5">
    <name type="scientific">Schaedlerella arabinosiphila</name>
    <dbReference type="NCBI Taxonomy" id="2044587"/>
    <lineage>
        <taxon>Bacteria</taxon>
        <taxon>Bacillati</taxon>
        <taxon>Bacillota</taxon>
        <taxon>Clostridia</taxon>
        <taxon>Lachnospirales</taxon>
        <taxon>Lachnospiraceae</taxon>
        <taxon>Schaedlerella</taxon>
    </lineage>
</organism>
<dbReference type="SUPFAM" id="SSF53590">
    <property type="entry name" value="Nucleoside hydrolase"/>
    <property type="match status" value="1"/>
</dbReference>
<dbReference type="RefSeq" id="WP_125129307.1">
    <property type="nucleotide sequence ID" value="NZ_RHJS01000002.1"/>
</dbReference>
<proteinExistence type="predicted"/>
<evidence type="ECO:0000259" key="3">
    <source>
        <dbReference type="Pfam" id="PF01156"/>
    </source>
</evidence>
<keyword evidence="5" id="KW-1185">Reference proteome</keyword>
<dbReference type="InterPro" id="IPR001910">
    <property type="entry name" value="Inosine/uridine_hydrolase_dom"/>
</dbReference>
<dbReference type="GO" id="GO:0005829">
    <property type="term" value="C:cytosol"/>
    <property type="evidence" value="ECO:0007669"/>
    <property type="project" value="TreeGrafter"/>
</dbReference>
<comment type="caution">
    <text evidence="4">The sequence shown here is derived from an EMBL/GenBank/DDBJ whole genome shotgun (WGS) entry which is preliminary data.</text>
</comment>
<dbReference type="Gene3D" id="3.90.245.10">
    <property type="entry name" value="Ribonucleoside hydrolase-like"/>
    <property type="match status" value="1"/>
</dbReference>
<dbReference type="Proteomes" id="UP000274920">
    <property type="component" value="Unassembled WGS sequence"/>
</dbReference>
<dbReference type="GO" id="GO:0006152">
    <property type="term" value="P:purine nucleoside catabolic process"/>
    <property type="evidence" value="ECO:0007669"/>
    <property type="project" value="TreeGrafter"/>
</dbReference>
<evidence type="ECO:0000313" key="4">
    <source>
        <dbReference type="EMBL" id="RRK34146.1"/>
    </source>
</evidence>
<sequence length="300" mass="34234">MTKVSPKKILIDTDLGDDIDDSAALIMALNSPELEIVGITTVYLDTVKRAEMVLELCSKYGRNDIPVCAGFGRPIIERPDSGAFPLQYEILEEDRKDKVITETDGADFIIQKVKEYPDLTIVEMGCMTNLGIAFYREPDLMKDIPVVAMGGVFSGSFPEWNLKCDPEAARMVMNYAEHLKMFGLEVTKHCLIQDALAEILCPENNERMQYYKTGLQIFRKKMGYVYTFHDVLLIAYLLDPTVAEMEQSDFTVELCGYHTRGAIVLKTNAYDLNADVEKDFYYAKSMDEQRFRKLIEERIF</sequence>
<reference evidence="4" key="1">
    <citation type="submission" date="2018-10" db="EMBL/GenBank/DDBJ databases">
        <title>Schaedlerella arabinophila gen. nov. sp. nov., isolated from the mouse intestinal tract and comparative analysis with the genome of the closely related altered Schaedler flora strain ASF502.</title>
        <authorList>
            <person name="Miyake S."/>
            <person name="Soh M."/>
            <person name="Seedorf H."/>
        </authorList>
    </citation>
    <scope>NUCLEOTIDE SEQUENCE [LARGE SCALE GENOMIC DNA]</scope>
    <source>
        <strain evidence="4">DSM 106076</strain>
    </source>
</reference>
<dbReference type="Pfam" id="PF01156">
    <property type="entry name" value="IU_nuc_hydro"/>
    <property type="match status" value="1"/>
</dbReference>
<evidence type="ECO:0000256" key="2">
    <source>
        <dbReference type="ARBA" id="ARBA00023295"/>
    </source>
</evidence>
<dbReference type="GO" id="GO:0008477">
    <property type="term" value="F:purine nucleosidase activity"/>
    <property type="evidence" value="ECO:0007669"/>
    <property type="project" value="TreeGrafter"/>
</dbReference>
<keyword evidence="1 4" id="KW-0378">Hydrolase</keyword>
<dbReference type="EMBL" id="RHJS01000002">
    <property type="protein sequence ID" value="RRK34146.1"/>
    <property type="molecule type" value="Genomic_DNA"/>
</dbReference>